<proteinExistence type="predicted"/>
<dbReference type="Gene3D" id="1.10.510.10">
    <property type="entry name" value="Transferase(Phosphotransferase) domain 1"/>
    <property type="match status" value="2"/>
</dbReference>
<keyword evidence="4" id="KW-0723">Serine/threonine-protein kinase</keyword>
<dbReference type="GO" id="GO:0005886">
    <property type="term" value="C:plasma membrane"/>
    <property type="evidence" value="ECO:0007669"/>
    <property type="project" value="UniProtKB-SubCell"/>
</dbReference>
<keyword evidence="8 14" id="KW-0547">Nucleotide-binding</keyword>
<feature type="compositionally biased region" description="Basic and acidic residues" evidence="15">
    <location>
        <begin position="925"/>
        <end position="934"/>
    </location>
</feature>
<evidence type="ECO:0000256" key="1">
    <source>
        <dbReference type="ARBA" id="ARBA00004167"/>
    </source>
</evidence>
<evidence type="ECO:0000256" key="4">
    <source>
        <dbReference type="ARBA" id="ARBA00022527"/>
    </source>
</evidence>
<keyword evidence="10 14" id="KW-0067">ATP-binding</keyword>
<dbReference type="PROSITE" id="PS00107">
    <property type="entry name" value="PROTEIN_KINASE_ATP"/>
    <property type="match status" value="1"/>
</dbReference>
<keyword evidence="9" id="KW-0418">Kinase</keyword>
<feature type="region of interest" description="Disordered" evidence="15">
    <location>
        <begin position="559"/>
        <end position="592"/>
    </location>
</feature>
<dbReference type="SUPFAM" id="SSF56112">
    <property type="entry name" value="Protein kinase-like (PK-like)"/>
    <property type="match status" value="2"/>
</dbReference>
<dbReference type="GO" id="GO:0005524">
    <property type="term" value="F:ATP binding"/>
    <property type="evidence" value="ECO:0007669"/>
    <property type="project" value="UniProtKB-UniRule"/>
</dbReference>
<dbReference type="SMART" id="SM00220">
    <property type="entry name" value="S_TKc"/>
    <property type="match status" value="2"/>
</dbReference>
<dbReference type="Pfam" id="PF12819">
    <property type="entry name" value="Malectin_like"/>
    <property type="match status" value="1"/>
</dbReference>
<keyword evidence="6" id="KW-0808">Transferase</keyword>
<keyword evidence="13" id="KW-0675">Receptor</keyword>
<dbReference type="Proteomes" id="UP001627284">
    <property type="component" value="Unassembled WGS sequence"/>
</dbReference>
<dbReference type="InterPro" id="IPR011009">
    <property type="entry name" value="Kinase-like_dom_sf"/>
</dbReference>
<dbReference type="FunFam" id="1.10.510.10:FF:000146">
    <property type="entry name" value="LRR receptor-like serine/threonine-protein kinase IOS1"/>
    <property type="match status" value="1"/>
</dbReference>
<evidence type="ECO:0000259" key="16">
    <source>
        <dbReference type="PROSITE" id="PS50011"/>
    </source>
</evidence>
<dbReference type="Gene3D" id="3.30.200.20">
    <property type="entry name" value="Phosphorylase Kinase, domain 1"/>
    <property type="match status" value="2"/>
</dbReference>
<feature type="domain" description="Protein kinase" evidence="16">
    <location>
        <begin position="641"/>
        <end position="923"/>
    </location>
</feature>
<organism evidence="17 18">
    <name type="scientific">Solanum stoloniferum</name>
    <dbReference type="NCBI Taxonomy" id="62892"/>
    <lineage>
        <taxon>Eukaryota</taxon>
        <taxon>Viridiplantae</taxon>
        <taxon>Streptophyta</taxon>
        <taxon>Embryophyta</taxon>
        <taxon>Tracheophyta</taxon>
        <taxon>Spermatophyta</taxon>
        <taxon>Magnoliopsida</taxon>
        <taxon>eudicotyledons</taxon>
        <taxon>Gunneridae</taxon>
        <taxon>Pentapetalae</taxon>
        <taxon>asterids</taxon>
        <taxon>lamiids</taxon>
        <taxon>Solanales</taxon>
        <taxon>Solanaceae</taxon>
        <taxon>Solanoideae</taxon>
        <taxon>Solaneae</taxon>
        <taxon>Solanum</taxon>
    </lineage>
</organism>
<feature type="compositionally biased region" description="Basic and acidic residues" evidence="15">
    <location>
        <begin position="559"/>
        <end position="589"/>
    </location>
</feature>
<evidence type="ECO:0000256" key="2">
    <source>
        <dbReference type="ARBA" id="ARBA00004236"/>
    </source>
</evidence>
<evidence type="ECO:0000256" key="5">
    <source>
        <dbReference type="ARBA" id="ARBA00022553"/>
    </source>
</evidence>
<evidence type="ECO:0000256" key="12">
    <source>
        <dbReference type="ARBA" id="ARBA00023136"/>
    </source>
</evidence>
<evidence type="ECO:0000256" key="10">
    <source>
        <dbReference type="ARBA" id="ARBA00022840"/>
    </source>
</evidence>
<dbReference type="PROSITE" id="PS50011">
    <property type="entry name" value="PROTEIN_KINASE_DOM"/>
    <property type="match status" value="2"/>
</dbReference>
<evidence type="ECO:0000256" key="3">
    <source>
        <dbReference type="ARBA" id="ARBA00022475"/>
    </source>
</evidence>
<keyword evidence="5" id="KW-0597">Phosphoprotein</keyword>
<comment type="caution">
    <text evidence="17">The sequence shown here is derived from an EMBL/GenBank/DDBJ whole genome shotgun (WGS) entry which is preliminary data.</text>
</comment>
<dbReference type="InterPro" id="IPR050823">
    <property type="entry name" value="Plant_Ser_Thr_Prot_Kinase"/>
</dbReference>
<dbReference type="InterPro" id="IPR024788">
    <property type="entry name" value="Malectin-like_Carb-bd_dom"/>
</dbReference>
<evidence type="ECO:0000256" key="6">
    <source>
        <dbReference type="ARBA" id="ARBA00022679"/>
    </source>
</evidence>
<name>A0ABD2V5C5_9SOLN</name>
<keyword evidence="12" id="KW-0472">Membrane</keyword>
<dbReference type="Pfam" id="PF07714">
    <property type="entry name" value="PK_Tyr_Ser-Thr"/>
    <property type="match status" value="2"/>
</dbReference>
<dbReference type="EMBL" id="JBJKTR010000002">
    <property type="protein sequence ID" value="KAL3375910.1"/>
    <property type="molecule type" value="Genomic_DNA"/>
</dbReference>
<protein>
    <recommendedName>
        <fullName evidence="16">Protein kinase domain-containing protein</fullName>
    </recommendedName>
</protein>
<dbReference type="FunFam" id="1.10.510.10:FF:000051">
    <property type="entry name" value="Receptor-like serine/threonine-protein kinase ALE2"/>
    <property type="match status" value="1"/>
</dbReference>
<dbReference type="InterPro" id="IPR000719">
    <property type="entry name" value="Prot_kinase_dom"/>
</dbReference>
<feature type="domain" description="Protein kinase" evidence="16">
    <location>
        <begin position="254"/>
        <end position="531"/>
    </location>
</feature>
<dbReference type="CDD" id="cd14066">
    <property type="entry name" value="STKc_IRAK"/>
    <property type="match status" value="1"/>
</dbReference>
<keyword evidence="3" id="KW-1003">Cell membrane</keyword>
<dbReference type="PANTHER" id="PTHR45621">
    <property type="entry name" value="OS01G0588500 PROTEIN-RELATED"/>
    <property type="match status" value="1"/>
</dbReference>
<evidence type="ECO:0000256" key="8">
    <source>
        <dbReference type="ARBA" id="ARBA00022741"/>
    </source>
</evidence>
<accession>A0ABD2V5C5</accession>
<evidence type="ECO:0000313" key="18">
    <source>
        <dbReference type="Proteomes" id="UP001627284"/>
    </source>
</evidence>
<dbReference type="PROSITE" id="PS00108">
    <property type="entry name" value="PROTEIN_KINASE_ST"/>
    <property type="match status" value="1"/>
</dbReference>
<dbReference type="Gene3D" id="2.60.120.430">
    <property type="entry name" value="Galactose-binding lectin"/>
    <property type="match status" value="1"/>
</dbReference>
<dbReference type="InterPro" id="IPR017441">
    <property type="entry name" value="Protein_kinase_ATP_BS"/>
</dbReference>
<gene>
    <name evidence="17" type="ORF">AABB24_002719</name>
</gene>
<dbReference type="GO" id="GO:0004674">
    <property type="term" value="F:protein serine/threonine kinase activity"/>
    <property type="evidence" value="ECO:0007669"/>
    <property type="project" value="UniProtKB-KW"/>
</dbReference>
<evidence type="ECO:0000313" key="17">
    <source>
        <dbReference type="EMBL" id="KAL3375910.1"/>
    </source>
</evidence>
<keyword evidence="11" id="KW-1133">Transmembrane helix</keyword>
<evidence type="ECO:0000256" key="14">
    <source>
        <dbReference type="PROSITE-ProRule" id="PRU10141"/>
    </source>
</evidence>
<reference evidence="17 18" key="1">
    <citation type="submission" date="2024-05" db="EMBL/GenBank/DDBJ databases">
        <title>De novo assembly of an allotetraploid wild potato.</title>
        <authorList>
            <person name="Hosaka A.J."/>
        </authorList>
    </citation>
    <scope>NUCLEOTIDE SEQUENCE [LARGE SCALE GENOMIC DNA]</scope>
    <source>
        <tissue evidence="17">Young leaves</tissue>
    </source>
</reference>
<evidence type="ECO:0000256" key="15">
    <source>
        <dbReference type="SAM" id="MobiDB-lite"/>
    </source>
</evidence>
<evidence type="ECO:0000256" key="13">
    <source>
        <dbReference type="ARBA" id="ARBA00023170"/>
    </source>
</evidence>
<keyword evidence="7" id="KW-0812">Transmembrane</keyword>
<keyword evidence="18" id="KW-1185">Reference proteome</keyword>
<evidence type="ECO:0000256" key="9">
    <source>
        <dbReference type="ARBA" id="ARBA00022777"/>
    </source>
</evidence>
<dbReference type="FunFam" id="2.60.120.430:FF:000007">
    <property type="entry name" value="FERONIA receptor-like kinase"/>
    <property type="match status" value="1"/>
</dbReference>
<evidence type="ECO:0000256" key="11">
    <source>
        <dbReference type="ARBA" id="ARBA00022989"/>
    </source>
</evidence>
<feature type="region of interest" description="Disordered" evidence="15">
    <location>
        <begin position="925"/>
        <end position="951"/>
    </location>
</feature>
<sequence>MFRDWEDDTNYLIQVGAFSINRAVDIRYASSATHIAPKEVYQTARSVGVHCHSNFCNLTWNIPLDLGFRYLVRLHFCEIEPTMTNEGQRNFTIVINNQNAEDDANVIKWSGGNGISVYRDYVSIMEGDRREGKRNLTIVLQPKFPSISKHANAILNGIEVFKISNPDNNLGSVSPVHPVTSSTPEKSEEPVLLYTKNQIATVLTFIVTLINVAVYYIRCNAEIKSGKTNNGISSGEHQCRQFSLDEMERSTNNFDPQLVIGSGGYGTVYKGDIDGGETTIAVKRSKPGSSQGEKEFWTEINMLSTHRHENLLSLIGYCTEGHEMLLVYDYMPRGSLADNLYKMDINSSSLSWERRLKIAIGAARGLDFLHTSQNRVIHRDIKSSNILLDENWESKISDFGLSKMGPGNESATHVSTQVKGTFGYLDPEYFLTNRLTWKTDVYAFGVVLFELLSGRPAVDMRLPEEQHGLVAWAKQCIKEGEINKLIDQNLLGSISSTSLKAFIGISAKCFYGHPQERPAMSEVVKILELALVFQKNEGEGIISFDDTSTSSQSRIEAERASIKEDCNGSDRTERSAISREKVKSEDKCPHTASPRWWDFRSHFRKAPPKPGNLVYPDSQISQHPNLRIFSFSELKAATRKFSNDTVLGEGSFGKVYKGCLAESPSSKNDRTLIAVYKLNSESFEGFKVLQSEVSILGRLSHPNLVKLLGYFQEDKELMLVYEFMRKGSLNNHLFGSRSAALSLPWNVRVQIVIAAGRGLAFLHASEKQIIYRNFKASNILLDGSYNAKIAGFGLARQGTSDGQSHVSTQIIGTDGNAAPEYVATGHLYVKSDVYSFGVFLVEMLTGLRALDTNRPSNQHYLVDWIKPHLSDKRKLKEKMDSRLGGKYPSRAAVQIAQLALSCLGNEPKSRPSMKEVVEKLEQIEATYERPKDHPSPPNTRNRAYPLLRRVE</sequence>
<comment type="subcellular location">
    <subcellularLocation>
        <location evidence="2">Cell membrane</location>
    </subcellularLocation>
    <subcellularLocation>
        <location evidence="1">Membrane</location>
        <topology evidence="1">Single-pass membrane protein</topology>
    </subcellularLocation>
</comment>
<dbReference type="InterPro" id="IPR001245">
    <property type="entry name" value="Ser-Thr/Tyr_kinase_cat_dom"/>
</dbReference>
<dbReference type="FunFam" id="3.30.200.20:FF:000039">
    <property type="entry name" value="receptor-like protein kinase FERONIA"/>
    <property type="match status" value="1"/>
</dbReference>
<dbReference type="InterPro" id="IPR008271">
    <property type="entry name" value="Ser/Thr_kinase_AS"/>
</dbReference>
<dbReference type="AlphaFoldDB" id="A0ABD2V5C5"/>
<evidence type="ECO:0000256" key="7">
    <source>
        <dbReference type="ARBA" id="ARBA00022692"/>
    </source>
</evidence>
<feature type="binding site" evidence="14">
    <location>
        <position position="283"/>
    </location>
    <ligand>
        <name>ATP</name>
        <dbReference type="ChEBI" id="CHEBI:30616"/>
    </ligand>
</feature>